<evidence type="ECO:0000256" key="1">
    <source>
        <dbReference type="ARBA" id="ARBA00022468"/>
    </source>
</evidence>
<feature type="region of interest" description="Disordered" evidence="5">
    <location>
        <begin position="794"/>
        <end position="815"/>
    </location>
</feature>
<dbReference type="InterPro" id="IPR000198">
    <property type="entry name" value="RhoGAP_dom"/>
</dbReference>
<feature type="compositionally biased region" description="Low complexity" evidence="5">
    <location>
        <begin position="234"/>
        <end position="245"/>
    </location>
</feature>
<accession>A0AAD7Y2F6</accession>
<comment type="caution">
    <text evidence="9">The sequence shown here is derived from an EMBL/GenBank/DDBJ whole genome shotgun (WGS) entry which is preliminary data.</text>
</comment>
<dbReference type="FunFam" id="1.10.555.10:FF:000043">
    <property type="entry name" value="Rho GTPase activator Rga"/>
    <property type="match status" value="1"/>
</dbReference>
<dbReference type="PROSITE" id="PS50023">
    <property type="entry name" value="LIM_DOMAIN_2"/>
    <property type="match status" value="2"/>
</dbReference>
<feature type="region of interest" description="Disordered" evidence="5">
    <location>
        <begin position="144"/>
        <end position="176"/>
    </location>
</feature>
<dbReference type="InterPro" id="IPR046349">
    <property type="entry name" value="C1-like_sf"/>
</dbReference>
<keyword evidence="10" id="KW-1185">Reference proteome</keyword>
<feature type="domain" description="Rho-GAP" evidence="8">
    <location>
        <begin position="891"/>
        <end position="1080"/>
    </location>
</feature>
<dbReference type="AlphaFoldDB" id="A0AAD7Y2F6"/>
<dbReference type="Proteomes" id="UP001234581">
    <property type="component" value="Unassembled WGS sequence"/>
</dbReference>
<feature type="compositionally biased region" description="Basic and acidic residues" evidence="5">
    <location>
        <begin position="210"/>
        <end position="226"/>
    </location>
</feature>
<proteinExistence type="predicted"/>
<feature type="region of interest" description="Disordered" evidence="5">
    <location>
        <begin position="440"/>
        <end position="497"/>
    </location>
</feature>
<reference evidence="9 10" key="1">
    <citation type="submission" date="2023-03" db="EMBL/GenBank/DDBJ databases">
        <title>Genome sequence of Lichtheimia ornata CBS 291.66.</title>
        <authorList>
            <person name="Mohabir J.T."/>
            <person name="Shea T.P."/>
            <person name="Kurbessoian T."/>
            <person name="Berby B."/>
            <person name="Fontaine J."/>
            <person name="Livny J."/>
            <person name="Gnirke A."/>
            <person name="Stajich J.E."/>
            <person name="Cuomo C.A."/>
        </authorList>
    </citation>
    <scope>NUCLEOTIDE SEQUENCE [LARGE SCALE GENOMIC DNA]</scope>
    <source>
        <strain evidence="9">CBS 291.66</strain>
    </source>
</reference>
<organism evidence="9 10">
    <name type="scientific">Lichtheimia ornata</name>
    <dbReference type="NCBI Taxonomy" id="688661"/>
    <lineage>
        <taxon>Eukaryota</taxon>
        <taxon>Fungi</taxon>
        <taxon>Fungi incertae sedis</taxon>
        <taxon>Mucoromycota</taxon>
        <taxon>Mucoromycotina</taxon>
        <taxon>Mucoromycetes</taxon>
        <taxon>Mucorales</taxon>
        <taxon>Lichtheimiaceae</taxon>
        <taxon>Lichtheimia</taxon>
    </lineage>
</organism>
<dbReference type="SMART" id="SM00324">
    <property type="entry name" value="RhoGAP"/>
    <property type="match status" value="1"/>
</dbReference>
<dbReference type="SMART" id="SM00109">
    <property type="entry name" value="C1"/>
    <property type="match status" value="1"/>
</dbReference>
<dbReference type="PROSITE" id="PS00478">
    <property type="entry name" value="LIM_DOMAIN_1"/>
    <property type="match status" value="2"/>
</dbReference>
<feature type="domain" description="LIM zinc-binding" evidence="6">
    <location>
        <begin position="27"/>
        <end position="83"/>
    </location>
</feature>
<dbReference type="InterPro" id="IPR001781">
    <property type="entry name" value="Znf_LIM"/>
</dbReference>
<feature type="compositionally biased region" description="Low complexity" evidence="5">
    <location>
        <begin position="397"/>
        <end position="406"/>
    </location>
</feature>
<feature type="domain" description="LIM zinc-binding" evidence="6">
    <location>
        <begin position="84"/>
        <end position="143"/>
    </location>
</feature>
<feature type="compositionally biased region" description="Low complexity" evidence="5">
    <location>
        <begin position="703"/>
        <end position="715"/>
    </location>
</feature>
<feature type="region of interest" description="Disordered" evidence="5">
    <location>
        <begin position="395"/>
        <end position="423"/>
    </location>
</feature>
<dbReference type="InterPro" id="IPR050729">
    <property type="entry name" value="Rho-GAP"/>
</dbReference>
<feature type="region of interest" description="Disordered" evidence="5">
    <location>
        <begin position="1"/>
        <end position="24"/>
    </location>
</feature>
<dbReference type="SUPFAM" id="SSF48350">
    <property type="entry name" value="GTPase activation domain, GAP"/>
    <property type="match status" value="1"/>
</dbReference>
<name>A0AAD7Y2F6_9FUNG</name>
<dbReference type="Pfam" id="PF00620">
    <property type="entry name" value="RhoGAP"/>
    <property type="match status" value="1"/>
</dbReference>
<feature type="region of interest" description="Disordered" evidence="5">
    <location>
        <begin position="703"/>
        <end position="733"/>
    </location>
</feature>
<dbReference type="Pfam" id="PF00130">
    <property type="entry name" value="C1_1"/>
    <property type="match status" value="1"/>
</dbReference>
<evidence type="ECO:0000313" key="10">
    <source>
        <dbReference type="Proteomes" id="UP001234581"/>
    </source>
</evidence>
<dbReference type="GO" id="GO:0046872">
    <property type="term" value="F:metal ion binding"/>
    <property type="evidence" value="ECO:0007669"/>
    <property type="project" value="UniProtKB-KW"/>
</dbReference>
<feature type="compositionally biased region" description="Low complexity" evidence="5">
    <location>
        <begin position="164"/>
        <end position="176"/>
    </location>
</feature>
<keyword evidence="4" id="KW-0440">LIM domain</keyword>
<feature type="compositionally biased region" description="Low complexity" evidence="5">
    <location>
        <begin position="442"/>
        <end position="454"/>
    </location>
</feature>
<evidence type="ECO:0000256" key="5">
    <source>
        <dbReference type="SAM" id="MobiDB-lite"/>
    </source>
</evidence>
<dbReference type="RefSeq" id="XP_058345430.1">
    <property type="nucleotide sequence ID" value="XM_058483632.1"/>
</dbReference>
<feature type="region of interest" description="Disordered" evidence="5">
    <location>
        <begin position="199"/>
        <end position="313"/>
    </location>
</feature>
<evidence type="ECO:0000259" key="7">
    <source>
        <dbReference type="PROSITE" id="PS50081"/>
    </source>
</evidence>
<protein>
    <recommendedName>
        <fullName evidence="11">Signal transducer</fullName>
    </recommendedName>
</protein>
<dbReference type="PROSITE" id="PS50081">
    <property type="entry name" value="ZF_DAG_PE_2"/>
    <property type="match status" value="1"/>
</dbReference>
<feature type="compositionally biased region" description="Polar residues" evidence="5">
    <location>
        <begin position="803"/>
        <end position="815"/>
    </location>
</feature>
<dbReference type="PROSITE" id="PS50238">
    <property type="entry name" value="RHOGAP"/>
    <property type="match status" value="1"/>
</dbReference>
<evidence type="ECO:0000259" key="8">
    <source>
        <dbReference type="PROSITE" id="PS50238"/>
    </source>
</evidence>
<dbReference type="SMART" id="SM00132">
    <property type="entry name" value="LIM"/>
    <property type="match status" value="2"/>
</dbReference>
<feature type="compositionally biased region" description="Low complexity" evidence="5">
    <location>
        <begin position="467"/>
        <end position="484"/>
    </location>
</feature>
<dbReference type="Gene3D" id="2.10.110.10">
    <property type="entry name" value="Cysteine Rich Protein"/>
    <property type="match status" value="2"/>
</dbReference>
<dbReference type="GeneID" id="83210976"/>
<feature type="compositionally biased region" description="Polar residues" evidence="5">
    <location>
        <begin position="250"/>
        <end position="270"/>
    </location>
</feature>
<dbReference type="GO" id="GO:0005737">
    <property type="term" value="C:cytoplasm"/>
    <property type="evidence" value="ECO:0007669"/>
    <property type="project" value="TreeGrafter"/>
</dbReference>
<feature type="compositionally biased region" description="Basic and acidic residues" evidence="5">
    <location>
        <begin position="147"/>
        <end position="163"/>
    </location>
</feature>
<dbReference type="Gene3D" id="3.30.60.20">
    <property type="match status" value="1"/>
</dbReference>
<sequence length="1087" mass="119874">MATVQQQHHHQHQPAPPPPPTQDPQPPLCIGCRNPIEEGSVIAFGDALFHFDCFTCAKCSLPVDCTSKLLLLADGRPVCENCSYVCVACKQTIRDEAVMTGEEAYHANCFKCVSCKRRIEDLVFTQTSKGIYCTPCNEYRRAQRQRRREEKERRQGESRDRHVLPSPSSSSPSRLSRMLDSQIASDYLKIQQALVRENGADNNNIQVRSQSEDSLPRTSSRQDQHRPPFSPDNQQRPQQQQHQQQPPTPNRSRSSSVEISNNKSNSSNTFAAYPPSRHGRPMPNQKASFTTTSPPSSGTASPAPNYSSRLSSIPSANSSAVSLTQSPSSDSIYGLNDAGALPKGNLFSDTTLKPDPSQNDVPSLNLSFFDNDSSDLLNLTKSLGANLAVDINKPSEQQLQQQQQQRRQLKTKPSKSLASGASAKFSKATELLSSSLRQATLGSSSNSSNNHGNSTWNDFPQPPTRGLKSSTSMLSLRSVDSSSSEKNLSNDKPSVSKLQAELKASNAKVSELSTNFNKIKEASKRALDEFARAKEDFAKEVTIRQQHEYTILQLQQQITALSGKTNSYSPLNKEEIERMSKTRMELDEVCKQLKEYRDVLSADIANMAKQKQAGLESSATSHLQTQQKALLAEIKSLTAERDGLQTETKGLSQLREDIISEMVILHSQNAELTTMNNDLSRRVGEREREAAAVMAGTSFLYPSTSTDSRSAAAASPPSPMERKSSDISSDVRTVASRDSFNGTQAPKLFKMKKSPSNMFGRFGNKSKTDVSNSGGGLYSMQNASVSTNSLMSEYPPRREVRQGSKQSQTSVLQGSHSFQPTAFIRPVKCGICFEKMWGLSEYRCQGCGLSIHGKCLSHAPQLCFSSGGNSLELTSPLSDTDTPKVMSMFGNDLGAQAAQEGRSVPLIVQKCIEAVEARGMDYEGIYRKSGGAAQMRAIQVAFDQGEDVDLVDEDEYNDICSVTSVLKQYFRELPNPPLTFELYTNFIDAVSLAAGPEKTDKFLELLSQLPKTNYDTLKMLLEHLQRVSKYSRENRMTSKNLALVFAPTLIRGEDSSRELLDMSYTNALMEYLISSAHELFVDDGESQ</sequence>
<feature type="compositionally biased region" description="Low complexity" evidence="5">
    <location>
        <begin position="287"/>
        <end position="313"/>
    </location>
</feature>
<dbReference type="Gene3D" id="1.10.555.10">
    <property type="entry name" value="Rho GTPase activation protein"/>
    <property type="match status" value="1"/>
</dbReference>
<keyword evidence="3 4" id="KW-0862">Zinc</keyword>
<dbReference type="SUPFAM" id="SSF57889">
    <property type="entry name" value="Cysteine-rich domain"/>
    <property type="match status" value="1"/>
</dbReference>
<feature type="compositionally biased region" description="Polar residues" evidence="5">
    <location>
        <begin position="200"/>
        <end position="209"/>
    </location>
</feature>
<gene>
    <name evidence="9" type="ORF">O0I10_003563</name>
</gene>
<evidence type="ECO:0000259" key="6">
    <source>
        <dbReference type="PROSITE" id="PS50023"/>
    </source>
</evidence>
<dbReference type="GO" id="GO:0005096">
    <property type="term" value="F:GTPase activator activity"/>
    <property type="evidence" value="ECO:0007669"/>
    <property type="project" value="UniProtKB-KW"/>
</dbReference>
<dbReference type="Pfam" id="PF00412">
    <property type="entry name" value="LIM"/>
    <property type="match status" value="2"/>
</dbReference>
<feature type="compositionally biased region" description="Polar residues" evidence="5">
    <location>
        <begin position="485"/>
        <end position="497"/>
    </location>
</feature>
<dbReference type="EMBL" id="JARTCD010000012">
    <property type="protein sequence ID" value="KAJ8660517.1"/>
    <property type="molecule type" value="Genomic_DNA"/>
</dbReference>
<dbReference type="InterPro" id="IPR002219">
    <property type="entry name" value="PKC_DAG/PE"/>
</dbReference>
<evidence type="ECO:0000256" key="3">
    <source>
        <dbReference type="ARBA" id="ARBA00022833"/>
    </source>
</evidence>
<evidence type="ECO:0000313" key="9">
    <source>
        <dbReference type="EMBL" id="KAJ8660517.1"/>
    </source>
</evidence>
<dbReference type="PANTHER" id="PTHR23176:SF128">
    <property type="entry name" value="RHO GTPASE-ACTIVATING PROTEIN RGD1"/>
    <property type="match status" value="1"/>
</dbReference>
<keyword evidence="1" id="KW-0343">GTPase activation</keyword>
<feature type="compositionally biased region" description="Pro residues" evidence="5">
    <location>
        <begin position="14"/>
        <end position="24"/>
    </location>
</feature>
<dbReference type="CDD" id="cd08368">
    <property type="entry name" value="LIM"/>
    <property type="match status" value="1"/>
</dbReference>
<dbReference type="GO" id="GO:0007165">
    <property type="term" value="P:signal transduction"/>
    <property type="evidence" value="ECO:0007669"/>
    <property type="project" value="InterPro"/>
</dbReference>
<evidence type="ECO:0008006" key="11">
    <source>
        <dbReference type="Google" id="ProtNLM"/>
    </source>
</evidence>
<evidence type="ECO:0000256" key="2">
    <source>
        <dbReference type="ARBA" id="ARBA00022723"/>
    </source>
</evidence>
<feature type="domain" description="Phorbol-ester/DAG-type" evidence="7">
    <location>
        <begin position="815"/>
        <end position="863"/>
    </location>
</feature>
<evidence type="ECO:0000256" key="4">
    <source>
        <dbReference type="PROSITE-ProRule" id="PRU00125"/>
    </source>
</evidence>
<dbReference type="InterPro" id="IPR008936">
    <property type="entry name" value="Rho_GTPase_activation_prot"/>
</dbReference>
<keyword evidence="2 4" id="KW-0479">Metal-binding</keyword>
<dbReference type="PROSITE" id="PS00479">
    <property type="entry name" value="ZF_DAG_PE_1"/>
    <property type="match status" value="1"/>
</dbReference>
<dbReference type="CDD" id="cd00159">
    <property type="entry name" value="RhoGAP"/>
    <property type="match status" value="1"/>
</dbReference>
<dbReference type="PANTHER" id="PTHR23176">
    <property type="entry name" value="RHO/RAC/CDC GTPASE-ACTIVATING PROTEIN"/>
    <property type="match status" value="1"/>
</dbReference>